<keyword evidence="3" id="KW-0519">Myristate</keyword>
<accession>A0A1X2GHT3</accession>
<keyword evidence="7" id="KW-1185">Reference proteome</keyword>
<evidence type="ECO:0000256" key="4">
    <source>
        <dbReference type="ARBA" id="ARBA00023288"/>
    </source>
</evidence>
<dbReference type="Pfam" id="PF09742">
    <property type="entry name" value="Dymeclin"/>
    <property type="match status" value="1"/>
</dbReference>
<comment type="caution">
    <text evidence="6">The sequence shown here is derived from an EMBL/GenBank/DDBJ whole genome shotgun (WGS) entry which is preliminary data.</text>
</comment>
<feature type="compositionally biased region" description="Low complexity" evidence="5">
    <location>
        <begin position="31"/>
        <end position="44"/>
    </location>
</feature>
<dbReference type="Proteomes" id="UP000242146">
    <property type="component" value="Unassembled WGS sequence"/>
</dbReference>
<evidence type="ECO:0000256" key="2">
    <source>
        <dbReference type="ARBA" id="ARBA00015736"/>
    </source>
</evidence>
<dbReference type="OrthoDB" id="10253409at2759"/>
<dbReference type="PANTHER" id="PTHR12895:SF9">
    <property type="entry name" value="DYMECLIN"/>
    <property type="match status" value="1"/>
</dbReference>
<protein>
    <recommendedName>
        <fullName evidence="2">Dymeclin</fullName>
    </recommendedName>
</protein>
<dbReference type="STRING" id="101127.A0A1X2GHT3"/>
<dbReference type="GO" id="GO:0007030">
    <property type="term" value="P:Golgi organization"/>
    <property type="evidence" value="ECO:0007669"/>
    <property type="project" value="TreeGrafter"/>
</dbReference>
<dbReference type="AlphaFoldDB" id="A0A1X2GHT3"/>
<name>A0A1X2GHT3_9FUNG</name>
<comment type="similarity">
    <text evidence="1">Belongs to the dymeclin family.</text>
</comment>
<dbReference type="EMBL" id="MCGT01000014">
    <property type="protein sequence ID" value="ORX54081.1"/>
    <property type="molecule type" value="Genomic_DNA"/>
</dbReference>
<sequence length="776" mass="87935">MAHPSFPELTAPHRSVTSDQHSLRRPSLYQNNNSSPVSPNTSSSYPDLADAFATSPLSQHPFSPPLPSASSSITQSPPPVKPSAISSDLALTPPLKNPTHHFTSSQTTALKSLTSAASIDIADSSYWSGLLGTAKFPPSHTPQDAFDLEMETVGWSIELAANNRQTRNFNKLVCHLLCQLKLVHHHQTIDLVSYNALYLVRVFVKHFVGNLSDQEIQEQLTYNHAMTSTATNRLDLAPEKLPILQQVIDHPQPTAEQLLQAVLDLIITLDPNANYTTYEFYVELLNLLLVLFSTQLHQGPGQEKNLFLDILFTTSANKTNALIAKLLDNVIEQKQPPSQTSSMVFSAYNYLFASRSSLSDTDTLPVADRSLLTILLLCTQSRLYRQAIACLRDLQLLSTDLDDIHDRTHLISYKHLFNLFCESIHVEEHMLLFYLMLMENESFRVYVLSRTDPETMYIPILKMIYESIEQRTNFSQIYILMVILLIFSQDEVNNDAIQKVMVSNLTWFTERPLLRSLSLGSLTMLVLTRVLQFNLSHQKDIYFHTNCLAILSNMAGSTLDMHAYVAQRLTGVFELIARRYQKWVAKLRGSDQDKAGPASTPLTVDHGPADLDVYEDLLMLMLEIMNAVLTHRLLHNSQLIYCLLLKRDLFVGLHLQPRFSGVVDNIETVIEYFSSRVADANIKSPSTTDVLAVIDQASRTWSAQRLQPLDDLKFQYEEEHDCHQFFVPYVWAMIHRHTYIYWSDDKTRGLDAYRQLQEPVTPCPRLSTSSTPTSPH</sequence>
<proteinExistence type="inferred from homology"/>
<evidence type="ECO:0000313" key="7">
    <source>
        <dbReference type="Proteomes" id="UP000242146"/>
    </source>
</evidence>
<gene>
    <name evidence="6" type="ORF">DM01DRAFT_1335935</name>
</gene>
<organism evidence="6 7">
    <name type="scientific">Hesseltinella vesiculosa</name>
    <dbReference type="NCBI Taxonomy" id="101127"/>
    <lineage>
        <taxon>Eukaryota</taxon>
        <taxon>Fungi</taxon>
        <taxon>Fungi incertae sedis</taxon>
        <taxon>Mucoromycota</taxon>
        <taxon>Mucoromycotina</taxon>
        <taxon>Mucoromycetes</taxon>
        <taxon>Mucorales</taxon>
        <taxon>Cunninghamellaceae</taxon>
        <taxon>Hesseltinella</taxon>
    </lineage>
</organism>
<dbReference type="PANTHER" id="PTHR12895">
    <property type="entry name" value="DYMECLIN"/>
    <property type="match status" value="1"/>
</dbReference>
<dbReference type="InterPro" id="IPR019142">
    <property type="entry name" value="Dymeclin"/>
</dbReference>
<evidence type="ECO:0000256" key="1">
    <source>
        <dbReference type="ARBA" id="ARBA00010603"/>
    </source>
</evidence>
<evidence type="ECO:0000256" key="3">
    <source>
        <dbReference type="ARBA" id="ARBA00022707"/>
    </source>
</evidence>
<keyword evidence="4" id="KW-0449">Lipoprotein</keyword>
<evidence type="ECO:0000313" key="6">
    <source>
        <dbReference type="EMBL" id="ORX54081.1"/>
    </source>
</evidence>
<feature type="region of interest" description="Disordered" evidence="5">
    <location>
        <begin position="1"/>
        <end position="103"/>
    </location>
</feature>
<reference evidence="6 7" key="1">
    <citation type="submission" date="2016-07" db="EMBL/GenBank/DDBJ databases">
        <title>Pervasive Adenine N6-methylation of Active Genes in Fungi.</title>
        <authorList>
            <consortium name="DOE Joint Genome Institute"/>
            <person name="Mondo S.J."/>
            <person name="Dannebaum R.O."/>
            <person name="Kuo R.C."/>
            <person name="Labutti K."/>
            <person name="Haridas S."/>
            <person name="Kuo A."/>
            <person name="Salamov A."/>
            <person name="Ahrendt S.R."/>
            <person name="Lipzen A."/>
            <person name="Sullivan W."/>
            <person name="Andreopoulos W.B."/>
            <person name="Clum A."/>
            <person name="Lindquist E."/>
            <person name="Daum C."/>
            <person name="Ramamoorthy G.K."/>
            <person name="Gryganskyi A."/>
            <person name="Culley D."/>
            <person name="Magnuson J.K."/>
            <person name="James T.Y."/>
            <person name="O'Malley M.A."/>
            <person name="Stajich J.E."/>
            <person name="Spatafora J.W."/>
            <person name="Visel A."/>
            <person name="Grigoriev I.V."/>
        </authorList>
    </citation>
    <scope>NUCLEOTIDE SEQUENCE [LARGE SCALE GENOMIC DNA]</scope>
    <source>
        <strain evidence="6 7">NRRL 3301</strain>
    </source>
</reference>
<dbReference type="GO" id="GO:0005794">
    <property type="term" value="C:Golgi apparatus"/>
    <property type="evidence" value="ECO:0007669"/>
    <property type="project" value="TreeGrafter"/>
</dbReference>
<evidence type="ECO:0000256" key="5">
    <source>
        <dbReference type="SAM" id="MobiDB-lite"/>
    </source>
</evidence>